<evidence type="ECO:0000313" key="1">
    <source>
        <dbReference type="EMBL" id="CAK9149820.1"/>
    </source>
</evidence>
<gene>
    <name evidence="1" type="ORF">ILEXP_LOCUS17905</name>
</gene>
<dbReference type="Proteomes" id="UP001642360">
    <property type="component" value="Unassembled WGS sequence"/>
</dbReference>
<feature type="non-terminal residue" evidence="1">
    <location>
        <position position="74"/>
    </location>
</feature>
<proteinExistence type="predicted"/>
<protein>
    <submittedName>
        <fullName evidence="1">Uncharacterized protein</fullName>
    </submittedName>
</protein>
<reference evidence="1 2" key="1">
    <citation type="submission" date="2024-02" db="EMBL/GenBank/DDBJ databases">
        <authorList>
            <person name="Vignale AGUSTIN F."/>
            <person name="Sosa J E."/>
            <person name="Modenutti C."/>
        </authorList>
    </citation>
    <scope>NUCLEOTIDE SEQUENCE [LARGE SCALE GENOMIC DNA]</scope>
</reference>
<comment type="caution">
    <text evidence="1">The sequence shown here is derived from an EMBL/GenBank/DDBJ whole genome shotgun (WGS) entry which is preliminary data.</text>
</comment>
<evidence type="ECO:0000313" key="2">
    <source>
        <dbReference type="Proteomes" id="UP001642360"/>
    </source>
</evidence>
<sequence>MHVKSQVLEVLEYGGDLIVGSDFHILRPIRRSVKGPVLQVLGRGCSLQISSVVGKKVCLRAISFFPRKGFERIG</sequence>
<accession>A0ABC8S205</accession>
<name>A0ABC8S205_9AQUA</name>
<organism evidence="1 2">
    <name type="scientific">Ilex paraguariensis</name>
    <name type="common">yerba mate</name>
    <dbReference type="NCBI Taxonomy" id="185542"/>
    <lineage>
        <taxon>Eukaryota</taxon>
        <taxon>Viridiplantae</taxon>
        <taxon>Streptophyta</taxon>
        <taxon>Embryophyta</taxon>
        <taxon>Tracheophyta</taxon>
        <taxon>Spermatophyta</taxon>
        <taxon>Magnoliopsida</taxon>
        <taxon>eudicotyledons</taxon>
        <taxon>Gunneridae</taxon>
        <taxon>Pentapetalae</taxon>
        <taxon>asterids</taxon>
        <taxon>campanulids</taxon>
        <taxon>Aquifoliales</taxon>
        <taxon>Aquifoliaceae</taxon>
        <taxon>Ilex</taxon>
    </lineage>
</organism>
<keyword evidence="2" id="KW-1185">Reference proteome</keyword>
<dbReference type="EMBL" id="CAUOFW020001947">
    <property type="protein sequence ID" value="CAK9149820.1"/>
    <property type="molecule type" value="Genomic_DNA"/>
</dbReference>
<dbReference type="AlphaFoldDB" id="A0ABC8S205"/>